<dbReference type="CDD" id="cd07937">
    <property type="entry name" value="DRE_TIM_PC_TC_5S"/>
    <property type="match status" value="1"/>
</dbReference>
<evidence type="ECO:0000259" key="1">
    <source>
        <dbReference type="PROSITE" id="PS50991"/>
    </source>
</evidence>
<dbReference type="Proteomes" id="UP000279194">
    <property type="component" value="Unassembled WGS sequence"/>
</dbReference>
<keyword evidence="3" id="KW-1185">Reference proteome</keyword>
<reference evidence="2 3" key="1">
    <citation type="submission" date="2018-10" db="EMBL/GenBank/DDBJ databases">
        <title>Streptococcus hillyeri sp. nov., isolated from equine tracheal sample.</title>
        <authorList>
            <person name="Macfadyen A.C."/>
            <person name="Waller A."/>
            <person name="Paterson G.K."/>
        </authorList>
    </citation>
    <scope>NUCLEOTIDE SEQUENCE [LARGE SCALE GENOMIC DNA]</scope>
    <source>
        <strain evidence="2 3">28462</strain>
    </source>
</reference>
<dbReference type="GO" id="GO:0005737">
    <property type="term" value="C:cytoplasm"/>
    <property type="evidence" value="ECO:0007669"/>
    <property type="project" value="TreeGrafter"/>
</dbReference>
<dbReference type="InterPro" id="IPR003379">
    <property type="entry name" value="Carboxylase_cons_dom"/>
</dbReference>
<dbReference type="Pfam" id="PF00682">
    <property type="entry name" value="HMGL-like"/>
    <property type="match status" value="1"/>
</dbReference>
<dbReference type="NCBIfam" id="NF006761">
    <property type="entry name" value="PRK09282.1"/>
    <property type="match status" value="1"/>
</dbReference>
<dbReference type="AlphaFoldDB" id="A0A3L9DJQ4"/>
<dbReference type="PANTHER" id="PTHR43778">
    <property type="entry name" value="PYRUVATE CARBOXYLASE"/>
    <property type="match status" value="1"/>
</dbReference>
<dbReference type="GO" id="GO:0006094">
    <property type="term" value="P:gluconeogenesis"/>
    <property type="evidence" value="ECO:0007669"/>
    <property type="project" value="TreeGrafter"/>
</dbReference>
<dbReference type="OrthoDB" id="9807469at2"/>
<comment type="caution">
    <text evidence="2">The sequence shown here is derived from an EMBL/GenBank/DDBJ whole genome shotgun (WGS) entry which is preliminary data.</text>
</comment>
<dbReference type="PROSITE" id="PS50991">
    <property type="entry name" value="PYR_CT"/>
    <property type="match status" value="1"/>
</dbReference>
<dbReference type="Gene3D" id="3.20.20.70">
    <property type="entry name" value="Aldolase class I"/>
    <property type="match status" value="1"/>
</dbReference>
<dbReference type="RefSeq" id="WP_121836220.1">
    <property type="nucleotide sequence ID" value="NZ_CP163513.1"/>
</dbReference>
<organism evidence="2 3">
    <name type="scientific">Streptococcus hillyeri</name>
    <dbReference type="NCBI Taxonomy" id="2282420"/>
    <lineage>
        <taxon>Bacteria</taxon>
        <taxon>Bacillati</taxon>
        <taxon>Bacillota</taxon>
        <taxon>Bacilli</taxon>
        <taxon>Lactobacillales</taxon>
        <taxon>Streptococcaceae</taxon>
        <taxon>Streptococcus</taxon>
    </lineage>
</organism>
<dbReference type="EMBL" id="RCVM01000022">
    <property type="protein sequence ID" value="RLY01796.1"/>
    <property type="molecule type" value="Genomic_DNA"/>
</dbReference>
<dbReference type="Pfam" id="PF02436">
    <property type="entry name" value="PYC_OADA"/>
    <property type="match status" value="1"/>
</dbReference>
<dbReference type="InterPro" id="IPR013785">
    <property type="entry name" value="Aldolase_TIM"/>
</dbReference>
<dbReference type="InterPro" id="IPR055268">
    <property type="entry name" value="PCB-like"/>
</dbReference>
<dbReference type="PANTHER" id="PTHR43778:SF2">
    <property type="entry name" value="PYRUVATE CARBOXYLASE, MITOCHONDRIAL"/>
    <property type="match status" value="1"/>
</dbReference>
<dbReference type="SUPFAM" id="SSF51569">
    <property type="entry name" value="Aldolase"/>
    <property type="match status" value="1"/>
</dbReference>
<dbReference type="SUPFAM" id="SSF89000">
    <property type="entry name" value="post-HMGL domain-like"/>
    <property type="match status" value="1"/>
</dbReference>
<accession>A0A3L9DJQ4</accession>
<evidence type="ECO:0000313" key="3">
    <source>
        <dbReference type="Proteomes" id="UP000279194"/>
    </source>
</evidence>
<proteinExistence type="predicted"/>
<dbReference type="GO" id="GO:0004736">
    <property type="term" value="F:pyruvate carboxylase activity"/>
    <property type="evidence" value="ECO:0007669"/>
    <property type="project" value="TreeGrafter"/>
</dbReference>
<dbReference type="InterPro" id="IPR000891">
    <property type="entry name" value="PYR_CT"/>
</dbReference>
<evidence type="ECO:0000313" key="2">
    <source>
        <dbReference type="EMBL" id="RLY01796.1"/>
    </source>
</evidence>
<dbReference type="NCBIfam" id="NF008985">
    <property type="entry name" value="PRK12331.1"/>
    <property type="match status" value="1"/>
</dbReference>
<sequence>MKSVAITETLLRDAHQSLMATRLSIEDMLPVLPLLDRVGYYSLECWGGATFDACLRFLNEDPWERLRTLKKNLPNTKLQMLLRGQNLLGYRHYSDDVVDKFVELSAENGIDVFRIFDALNDTRNLQRALDAVKRTGKEAQLCISYTTSPVHTVDYYIALTKQMVAMGADSICIKDMAGVLTPKDAKDLIGGMKSVTTLPIILHTHATSGISEMTYHAAVEAGVDRIDTALSPFSGGTSQPATESLYLALKDEGYDVSLDEKLMEEIAVYMRTVRQRYLDNGTMSPTLLFADPRTLIYQVPGGMLSNMLSQLKQAGAESKLDQVLAEVPKVRKDMGYPPLVTPMSQIVGTQAAMNIILGERYKMVSKEVKQYLVGEYGKSPVPVDPEFAKSIIGEAEIYSGRPADRLEPELNKLREEIGELAKSDEDVLIYALFPNVAKDFLTKKYAPKDEVIRVTGYVV</sequence>
<protein>
    <submittedName>
        <fullName evidence="2">Oxaloacetate decarboxylase subunit alpha</fullName>
    </submittedName>
</protein>
<gene>
    <name evidence="2" type="ORF">EAF07_08970</name>
</gene>
<feature type="domain" description="Pyruvate carboxyltransferase" evidence="1">
    <location>
        <begin position="4"/>
        <end position="264"/>
    </location>
</feature>
<name>A0A3L9DJQ4_9STRE</name>